<dbReference type="InterPro" id="IPR001261">
    <property type="entry name" value="ArgE/DapE_CS"/>
</dbReference>
<dbReference type="Gene3D" id="2.130.10.10">
    <property type="entry name" value="YVTN repeat-like/Quinoprotein amine dehydrogenase"/>
    <property type="match status" value="2"/>
</dbReference>
<feature type="compositionally biased region" description="Low complexity" evidence="8">
    <location>
        <begin position="1"/>
        <end position="17"/>
    </location>
</feature>
<dbReference type="AlphaFoldDB" id="A0AA39L9F3"/>
<reference evidence="9" key="1">
    <citation type="submission" date="2022-10" db="EMBL/GenBank/DDBJ databases">
        <title>Determination and structural analysis of whole genome sequence of Sarocladium strictum F4-1.</title>
        <authorList>
            <person name="Hu L."/>
            <person name="Jiang Y."/>
        </authorList>
    </citation>
    <scope>NUCLEOTIDE SEQUENCE</scope>
    <source>
        <strain evidence="9">F4-1</strain>
    </source>
</reference>
<evidence type="ECO:0000256" key="5">
    <source>
        <dbReference type="ARBA" id="ARBA00022737"/>
    </source>
</evidence>
<dbReference type="EMBL" id="JAPDFR010000003">
    <property type="protein sequence ID" value="KAK0388835.1"/>
    <property type="molecule type" value="Genomic_DNA"/>
</dbReference>
<feature type="repeat" description="WD" evidence="7">
    <location>
        <begin position="75"/>
        <end position="106"/>
    </location>
</feature>
<keyword evidence="6" id="KW-0378">Hydrolase</keyword>
<dbReference type="PANTHER" id="PTHR43270">
    <property type="entry name" value="BETA-ALA-HIS DIPEPTIDASE"/>
    <property type="match status" value="1"/>
</dbReference>
<protein>
    <submittedName>
        <fullName evidence="9">Uncharacterized protein</fullName>
    </submittedName>
</protein>
<evidence type="ECO:0000256" key="6">
    <source>
        <dbReference type="ARBA" id="ARBA00022801"/>
    </source>
</evidence>
<dbReference type="PROSITE" id="PS50294">
    <property type="entry name" value="WD_REPEATS_REGION"/>
    <property type="match status" value="1"/>
</dbReference>
<evidence type="ECO:0000313" key="10">
    <source>
        <dbReference type="Proteomes" id="UP001175261"/>
    </source>
</evidence>
<dbReference type="SUPFAM" id="SSF50978">
    <property type="entry name" value="WD40 repeat-like"/>
    <property type="match status" value="1"/>
</dbReference>
<organism evidence="9 10">
    <name type="scientific">Sarocladium strictum</name>
    <name type="common">Black bundle disease fungus</name>
    <name type="synonym">Acremonium strictum</name>
    <dbReference type="NCBI Taxonomy" id="5046"/>
    <lineage>
        <taxon>Eukaryota</taxon>
        <taxon>Fungi</taxon>
        <taxon>Dikarya</taxon>
        <taxon>Ascomycota</taxon>
        <taxon>Pezizomycotina</taxon>
        <taxon>Sordariomycetes</taxon>
        <taxon>Hypocreomycetidae</taxon>
        <taxon>Hypocreales</taxon>
        <taxon>Sarocladiaceae</taxon>
        <taxon>Sarocladium</taxon>
    </lineage>
</organism>
<accession>A0AA39L9F3</accession>
<sequence length="893" mass="98376">MFASTSSLSVSSPVLSPIDRPERPAEQPELVHSLKHDSTILALIVSDHHGCIFAGTQDGEIVAWSLATFQQVHKVQAHKRSVLSLFLSQDASLLFSSAGDPIISVWLPKTLHRIYEIYSTHDVGDIFCTAYSAQHDTLYIGAQNATIQWVTLNDPSVKVAPGSQKHPDRRNHRFFDSKAVGGASTPRRNDDRWALIPKALNVLEINEEALRNFAHNGYVYCMLMAKGPTVEVNAEDDVLISGGGDGTIKLWSLNPATGNAEAETEDHIQEIMTLGQDDAESVLSLAIDGSFLYAGKLDGVVELWDLDTAQKLRVIRAHDRNIESLQMGWGYLWVASSDGWVSKYSTTHYGKYKQSVPANTSSGSQCLIKWQAHQGKILASAVTTYRGEQYYITGANDDDISIWSMQACSRPKSASAQEGEDVLLRALKDFVAYKTVSSRSEYAEDCRKGATFLGSLFKRLGGHVEMLSTSTSHNPVVYARFTGKKDQATPTDKRKRILFYGHYDVVAADNKKGTWSSDPFTVKGTNGFLYGRGVTDNKGPILAALYAVTDLIRAQRLENDVIFLIEGEEEFGSRGFKDAVRSNKQLIGDVDYILLANSYWLDDETPCLTYGLRGVLHATVTVDSARPDSHSGVDGAHLMNEPLSDLTMLLSKLKGPGNRVQIPGFYDGIPAVTPGEEARYDAIASILLRRRETENRVAASASQLKQSLMARWREPNLTIHRYRVSGPEGSLISSEASAHISFRLVPGQEVGEVAHALEEFLSKGFETLDSQNHISVRIDNVAEPWLGDPGNDIFRTLEGAVVEAWADSFDTSDEEDAPDTDGKTEGAKPRHPLYIREGGSIPAIRFLEKEFGAPAAHLPCGQASDAAHLDNERIRMVNLFKAREIFGKVFERL</sequence>
<keyword evidence="2 7" id="KW-0853">WD repeat</keyword>
<evidence type="ECO:0000256" key="4">
    <source>
        <dbReference type="ARBA" id="ARBA00022723"/>
    </source>
</evidence>
<dbReference type="SMART" id="SM00320">
    <property type="entry name" value="WD40"/>
    <property type="match status" value="6"/>
</dbReference>
<evidence type="ECO:0000313" key="9">
    <source>
        <dbReference type="EMBL" id="KAK0388835.1"/>
    </source>
</evidence>
<dbReference type="GO" id="GO:0008233">
    <property type="term" value="F:peptidase activity"/>
    <property type="evidence" value="ECO:0007669"/>
    <property type="project" value="UniProtKB-KW"/>
</dbReference>
<dbReference type="InterPro" id="IPR017149">
    <property type="entry name" value="GSH_degradosome_Dug2"/>
</dbReference>
<dbReference type="Gene3D" id="3.40.630.10">
    <property type="entry name" value="Zn peptidases"/>
    <property type="match status" value="1"/>
</dbReference>
<evidence type="ECO:0000256" key="7">
    <source>
        <dbReference type="PROSITE-ProRule" id="PRU00221"/>
    </source>
</evidence>
<dbReference type="PROSITE" id="PS50082">
    <property type="entry name" value="WD_REPEATS_2"/>
    <property type="match status" value="3"/>
</dbReference>
<keyword evidence="5" id="KW-0677">Repeat</keyword>
<evidence type="ECO:0000256" key="3">
    <source>
        <dbReference type="ARBA" id="ARBA00022670"/>
    </source>
</evidence>
<dbReference type="InterPro" id="IPR015943">
    <property type="entry name" value="WD40/YVTN_repeat-like_dom_sf"/>
</dbReference>
<dbReference type="GO" id="GO:0006751">
    <property type="term" value="P:glutathione catabolic process"/>
    <property type="evidence" value="ECO:0007669"/>
    <property type="project" value="InterPro"/>
</dbReference>
<keyword evidence="4" id="KW-0479">Metal-binding</keyword>
<feature type="repeat" description="WD" evidence="7">
    <location>
        <begin position="229"/>
        <end position="254"/>
    </location>
</feature>
<dbReference type="GO" id="GO:0006508">
    <property type="term" value="P:proteolysis"/>
    <property type="evidence" value="ECO:0007669"/>
    <property type="project" value="UniProtKB-KW"/>
</dbReference>
<dbReference type="PANTHER" id="PTHR43270:SF8">
    <property type="entry name" value="DI- AND TRIPEPTIDASE DUG2-RELATED"/>
    <property type="match status" value="1"/>
</dbReference>
<feature type="region of interest" description="Disordered" evidence="8">
    <location>
        <begin position="1"/>
        <end position="28"/>
    </location>
</feature>
<evidence type="ECO:0000256" key="2">
    <source>
        <dbReference type="ARBA" id="ARBA00022574"/>
    </source>
</evidence>
<keyword evidence="10" id="KW-1185">Reference proteome</keyword>
<dbReference type="InterPro" id="IPR002933">
    <property type="entry name" value="Peptidase_M20"/>
</dbReference>
<name>A0AA39L9F3_SARSR</name>
<dbReference type="InterPro" id="IPR051458">
    <property type="entry name" value="Cyt/Met_Dipeptidase"/>
</dbReference>
<dbReference type="GO" id="GO:0046872">
    <property type="term" value="F:metal ion binding"/>
    <property type="evidence" value="ECO:0007669"/>
    <property type="project" value="UniProtKB-KW"/>
</dbReference>
<gene>
    <name evidence="9" type="ORF">NLU13_5078</name>
</gene>
<dbReference type="PROSITE" id="PS00758">
    <property type="entry name" value="ARGE_DAPE_CPG2_1"/>
    <property type="match status" value="1"/>
</dbReference>
<feature type="repeat" description="WD" evidence="7">
    <location>
        <begin position="273"/>
        <end position="314"/>
    </location>
</feature>
<dbReference type="PIRSF" id="PIRSF037237">
    <property type="entry name" value="Peptidase_WD_repeats_DUG2"/>
    <property type="match status" value="1"/>
</dbReference>
<dbReference type="InterPro" id="IPR019775">
    <property type="entry name" value="WD40_repeat_CS"/>
</dbReference>
<feature type="compositionally biased region" description="Acidic residues" evidence="8">
    <location>
        <begin position="810"/>
        <end position="819"/>
    </location>
</feature>
<dbReference type="PROSITE" id="PS00678">
    <property type="entry name" value="WD_REPEATS_1"/>
    <property type="match status" value="1"/>
</dbReference>
<evidence type="ECO:0000256" key="8">
    <source>
        <dbReference type="SAM" id="MobiDB-lite"/>
    </source>
</evidence>
<dbReference type="Proteomes" id="UP001175261">
    <property type="component" value="Unassembled WGS sequence"/>
</dbReference>
<feature type="region of interest" description="Disordered" evidence="8">
    <location>
        <begin position="809"/>
        <end position="832"/>
    </location>
</feature>
<dbReference type="Pfam" id="PF01546">
    <property type="entry name" value="Peptidase_M20"/>
    <property type="match status" value="1"/>
</dbReference>
<dbReference type="Gene3D" id="3.30.70.360">
    <property type="match status" value="1"/>
</dbReference>
<proteinExistence type="inferred from homology"/>
<dbReference type="SUPFAM" id="SSF53187">
    <property type="entry name" value="Zn-dependent exopeptidases"/>
    <property type="match status" value="1"/>
</dbReference>
<keyword evidence="3" id="KW-0645">Protease</keyword>
<comment type="caution">
    <text evidence="9">The sequence shown here is derived from an EMBL/GenBank/DDBJ whole genome shotgun (WGS) entry which is preliminary data.</text>
</comment>
<dbReference type="InterPro" id="IPR036322">
    <property type="entry name" value="WD40_repeat_dom_sf"/>
</dbReference>
<comment type="similarity">
    <text evidence="1">Belongs to the peptidase M20A family.</text>
</comment>
<evidence type="ECO:0000256" key="1">
    <source>
        <dbReference type="ARBA" id="ARBA00006247"/>
    </source>
</evidence>
<dbReference type="InterPro" id="IPR001680">
    <property type="entry name" value="WD40_rpt"/>
</dbReference>
<dbReference type="Pfam" id="PF00400">
    <property type="entry name" value="WD40"/>
    <property type="match status" value="2"/>
</dbReference>